<proteinExistence type="predicted"/>
<dbReference type="InParanoid" id="J9D9M6"/>
<dbReference type="Proteomes" id="UP000003163">
    <property type="component" value="Unassembled WGS sequence"/>
</dbReference>
<reference evidence="3" key="2">
    <citation type="submission" date="2015-07" db="EMBL/GenBank/DDBJ databases">
        <title>Contrasting host-pathogen interactions and genome evolution in two generalist and specialist microsporidian pathogens of mosquitoes.</title>
        <authorList>
            <consortium name="The Broad Institute Genomics Platform"/>
            <consortium name="The Broad Institute Genome Sequencing Center for Infectious Disease"/>
            <person name="Cuomo C.A."/>
            <person name="Sanscrainte N.D."/>
            <person name="Goldberg J.M."/>
            <person name="Heiman D."/>
            <person name="Young S."/>
            <person name="Zeng Q."/>
            <person name="Becnel J.J."/>
            <person name="Birren B.W."/>
        </authorList>
    </citation>
    <scope>NUCLEOTIDE SEQUENCE [LARGE SCALE GENOMIC DNA]</scope>
    <source>
        <strain evidence="3">USNM 41457</strain>
    </source>
</reference>
<evidence type="ECO:0000313" key="3">
    <source>
        <dbReference type="Proteomes" id="UP000003163"/>
    </source>
</evidence>
<accession>J9D9M6</accession>
<keyword evidence="3" id="KW-1185">Reference proteome</keyword>
<feature type="compositionally biased region" description="Polar residues" evidence="1">
    <location>
        <begin position="74"/>
        <end position="88"/>
    </location>
</feature>
<gene>
    <name evidence="2" type="ORF">EDEG_01502</name>
</gene>
<name>J9D9M6_EDHAE</name>
<dbReference type="PROSITE" id="PS51257">
    <property type="entry name" value="PROKAR_LIPOPROTEIN"/>
    <property type="match status" value="1"/>
</dbReference>
<evidence type="ECO:0000256" key="1">
    <source>
        <dbReference type="SAM" id="MobiDB-lite"/>
    </source>
</evidence>
<dbReference type="HOGENOM" id="CLU_1447653_0_0_1"/>
<dbReference type="VEuPathDB" id="MicrosporidiaDB:EDEG_01502"/>
<dbReference type="EMBL" id="AFBI03000022">
    <property type="protein sequence ID" value="EJW04204.1"/>
    <property type="molecule type" value="Genomic_DNA"/>
</dbReference>
<reference evidence="2 3" key="1">
    <citation type="submission" date="2011-08" db="EMBL/GenBank/DDBJ databases">
        <authorList>
            <person name="Liu Z.J."/>
            <person name="Shi F.L."/>
            <person name="Lu J.Q."/>
            <person name="Li M."/>
            <person name="Wang Z.L."/>
        </authorList>
    </citation>
    <scope>NUCLEOTIDE SEQUENCE [LARGE SCALE GENOMIC DNA]</scope>
    <source>
        <strain evidence="2 3">USNM 41457</strain>
    </source>
</reference>
<feature type="region of interest" description="Disordered" evidence="1">
    <location>
        <begin position="68"/>
        <end position="100"/>
    </location>
</feature>
<dbReference type="AlphaFoldDB" id="J9D9M6"/>
<sequence length="187" mass="21083">MIISPLRSKKMSIEQKKRFFSLTLLSLSCFKTPKTHYIVSCSLSADYIDANQDLKDIKTPERSLCKDGSDLKTRTSSPNITNKAQSSTELRDDDSSKDLDNSDDTENIFSCFLCLRSMLKFLKQSLCIDCTDNSSDESESLAKDDIIKTNEQAHDQIAAQIHNKIVEKTIEPATDLPFDQITELTTE</sequence>
<feature type="compositionally biased region" description="Basic and acidic residues" evidence="1">
    <location>
        <begin position="89"/>
        <end position="100"/>
    </location>
</feature>
<comment type="caution">
    <text evidence="2">The sequence shown here is derived from an EMBL/GenBank/DDBJ whole genome shotgun (WGS) entry which is preliminary data.</text>
</comment>
<evidence type="ECO:0000313" key="2">
    <source>
        <dbReference type="EMBL" id="EJW04204.1"/>
    </source>
</evidence>
<organism evidence="2 3">
    <name type="scientific">Edhazardia aedis (strain USNM 41457)</name>
    <name type="common">Microsporidian parasite</name>
    <dbReference type="NCBI Taxonomy" id="1003232"/>
    <lineage>
        <taxon>Eukaryota</taxon>
        <taxon>Fungi</taxon>
        <taxon>Fungi incertae sedis</taxon>
        <taxon>Microsporidia</taxon>
        <taxon>Edhazardia</taxon>
    </lineage>
</organism>
<protein>
    <submittedName>
        <fullName evidence="2">Uncharacterized protein</fullName>
    </submittedName>
</protein>